<dbReference type="InterPro" id="IPR018509">
    <property type="entry name" value="DHquinase_II_CS"/>
</dbReference>
<feature type="site" description="Transition state stabilizer" evidence="8 11">
    <location>
        <position position="19"/>
    </location>
</feature>
<comment type="catalytic activity">
    <reaction evidence="1 8">
        <text>3-dehydroquinate = 3-dehydroshikimate + H2O</text>
        <dbReference type="Rhea" id="RHEA:21096"/>
        <dbReference type="ChEBI" id="CHEBI:15377"/>
        <dbReference type="ChEBI" id="CHEBI:16630"/>
        <dbReference type="ChEBI" id="CHEBI:32364"/>
        <dbReference type="EC" id="4.2.1.10"/>
    </reaction>
</comment>
<dbReference type="GO" id="GO:0019631">
    <property type="term" value="P:quinate catabolic process"/>
    <property type="evidence" value="ECO:0007669"/>
    <property type="project" value="TreeGrafter"/>
</dbReference>
<dbReference type="AlphaFoldDB" id="A0A542WZB5"/>
<dbReference type="PANTHER" id="PTHR21272:SF3">
    <property type="entry name" value="CATABOLIC 3-DEHYDROQUINASE"/>
    <property type="match status" value="1"/>
</dbReference>
<dbReference type="PROSITE" id="PS01029">
    <property type="entry name" value="DEHYDROQUINASE_II"/>
    <property type="match status" value="1"/>
</dbReference>
<comment type="pathway">
    <text evidence="2 8">Metabolic intermediate biosynthesis; chorismate biosynthesis; chorismate from D-erythrose 4-phosphate and phosphoenolpyruvate: step 3/7.</text>
</comment>
<evidence type="ECO:0000256" key="4">
    <source>
        <dbReference type="ARBA" id="ARBA00011193"/>
    </source>
</evidence>
<feature type="binding site" evidence="8 10">
    <location>
        <begin position="102"/>
        <end position="103"/>
    </location>
    <ligand>
        <name>substrate</name>
    </ligand>
</feature>
<dbReference type="Gene3D" id="3.40.50.9100">
    <property type="entry name" value="Dehydroquinase, class II"/>
    <property type="match status" value="1"/>
</dbReference>
<dbReference type="OrthoDB" id="9790793at2"/>
<comment type="subunit">
    <text evidence="4 8">Homododecamer.</text>
</comment>
<keyword evidence="7 8" id="KW-0456">Lyase</keyword>
<dbReference type="GO" id="GO:0008652">
    <property type="term" value="P:amino acid biosynthetic process"/>
    <property type="evidence" value="ECO:0007669"/>
    <property type="project" value="UniProtKB-KW"/>
</dbReference>
<evidence type="ECO:0000313" key="12">
    <source>
        <dbReference type="EMBL" id="TQL28923.1"/>
    </source>
</evidence>
<keyword evidence="13" id="KW-1185">Reference proteome</keyword>
<protein>
    <recommendedName>
        <fullName evidence="5 8">3-dehydroquinate dehydratase</fullName>
        <shortName evidence="8">3-dehydroquinase</shortName>
        <ecNumber evidence="5 8">4.2.1.10</ecNumber>
    </recommendedName>
    <alternativeName>
        <fullName evidence="8">Type II DHQase</fullName>
    </alternativeName>
</protein>
<dbReference type="PIRSF" id="PIRSF001399">
    <property type="entry name" value="DHquinase_II"/>
    <property type="match status" value="1"/>
</dbReference>
<feature type="active site" description="Proton acceptor" evidence="8 9">
    <location>
        <position position="24"/>
    </location>
</feature>
<dbReference type="NCBIfam" id="NF003807">
    <property type="entry name" value="PRK05395.1-4"/>
    <property type="match status" value="1"/>
</dbReference>
<dbReference type="Proteomes" id="UP000318336">
    <property type="component" value="Unassembled WGS sequence"/>
</dbReference>
<dbReference type="PANTHER" id="PTHR21272">
    <property type="entry name" value="CATABOLIC 3-DEHYDROQUINASE"/>
    <property type="match status" value="1"/>
</dbReference>
<evidence type="ECO:0000313" key="13">
    <source>
        <dbReference type="Proteomes" id="UP000318336"/>
    </source>
</evidence>
<dbReference type="InterPro" id="IPR001874">
    <property type="entry name" value="DHquinase_II"/>
</dbReference>
<name>A0A542WZB5_9MICO</name>
<dbReference type="NCBIfam" id="NF003805">
    <property type="entry name" value="PRK05395.1-2"/>
    <property type="match status" value="1"/>
</dbReference>
<dbReference type="HAMAP" id="MF_00169">
    <property type="entry name" value="AroQ"/>
    <property type="match status" value="1"/>
</dbReference>
<dbReference type="GO" id="GO:0009073">
    <property type="term" value="P:aromatic amino acid family biosynthetic process"/>
    <property type="evidence" value="ECO:0007669"/>
    <property type="project" value="UniProtKB-KW"/>
</dbReference>
<feature type="binding site" evidence="8 10">
    <location>
        <position position="88"/>
    </location>
    <ligand>
        <name>substrate</name>
    </ligand>
</feature>
<dbReference type="InterPro" id="IPR036441">
    <property type="entry name" value="DHquinase_II_sf"/>
</dbReference>
<dbReference type="EC" id="4.2.1.10" evidence="5 8"/>
<dbReference type="SUPFAM" id="SSF52304">
    <property type="entry name" value="Type II 3-dehydroquinate dehydratase"/>
    <property type="match status" value="1"/>
</dbReference>
<keyword evidence="8" id="KW-0028">Amino-acid biosynthesis</keyword>
<evidence type="ECO:0000256" key="2">
    <source>
        <dbReference type="ARBA" id="ARBA00004902"/>
    </source>
</evidence>
<evidence type="ECO:0000256" key="3">
    <source>
        <dbReference type="ARBA" id="ARBA00011037"/>
    </source>
</evidence>
<organism evidence="12 13">
    <name type="scientific">Barrientosiimonas humi</name>
    <dbReference type="NCBI Taxonomy" id="999931"/>
    <lineage>
        <taxon>Bacteria</taxon>
        <taxon>Bacillati</taxon>
        <taxon>Actinomycetota</taxon>
        <taxon>Actinomycetes</taxon>
        <taxon>Micrococcales</taxon>
        <taxon>Dermacoccaceae</taxon>
        <taxon>Barrientosiimonas</taxon>
    </lineage>
</organism>
<evidence type="ECO:0000256" key="6">
    <source>
        <dbReference type="ARBA" id="ARBA00023141"/>
    </source>
</evidence>
<evidence type="ECO:0000256" key="7">
    <source>
        <dbReference type="ARBA" id="ARBA00023239"/>
    </source>
</evidence>
<evidence type="ECO:0000256" key="8">
    <source>
        <dbReference type="HAMAP-Rule" id="MF_00169"/>
    </source>
</evidence>
<feature type="binding site" evidence="8 10">
    <location>
        <position position="81"/>
    </location>
    <ligand>
        <name>substrate</name>
    </ligand>
</feature>
<evidence type="ECO:0000256" key="10">
    <source>
        <dbReference type="PIRSR" id="PIRSR001399-2"/>
    </source>
</evidence>
<feature type="binding site" evidence="8 10">
    <location>
        <position position="112"/>
    </location>
    <ligand>
        <name>substrate</name>
    </ligand>
</feature>
<gene>
    <name evidence="8" type="primary">aroQ</name>
    <name evidence="12" type="ORF">FB554_3232</name>
</gene>
<evidence type="ECO:0000256" key="1">
    <source>
        <dbReference type="ARBA" id="ARBA00001864"/>
    </source>
</evidence>
<dbReference type="GO" id="GO:0009423">
    <property type="term" value="P:chorismate biosynthetic process"/>
    <property type="evidence" value="ECO:0007669"/>
    <property type="project" value="UniProtKB-UniRule"/>
</dbReference>
<dbReference type="EMBL" id="VFOK01000002">
    <property type="protein sequence ID" value="TQL28923.1"/>
    <property type="molecule type" value="Genomic_DNA"/>
</dbReference>
<proteinExistence type="inferred from homology"/>
<dbReference type="NCBIfam" id="NF003806">
    <property type="entry name" value="PRK05395.1-3"/>
    <property type="match status" value="1"/>
</dbReference>
<dbReference type="UniPathway" id="UPA00053">
    <property type="reaction ID" value="UER00086"/>
</dbReference>
<keyword evidence="6 8" id="KW-0057">Aromatic amino acid biosynthesis</keyword>
<evidence type="ECO:0000256" key="11">
    <source>
        <dbReference type="PIRSR" id="PIRSR001399-3"/>
    </source>
</evidence>
<reference evidence="12 13" key="1">
    <citation type="submission" date="2019-06" db="EMBL/GenBank/DDBJ databases">
        <title>Sequencing the genomes of 1000 actinobacteria strains.</title>
        <authorList>
            <person name="Klenk H.-P."/>
        </authorList>
    </citation>
    <scope>NUCLEOTIDE SEQUENCE [LARGE SCALE GENOMIC DNA]</scope>
    <source>
        <strain evidence="12 13">DSM 24617</strain>
    </source>
</reference>
<comment type="similarity">
    <text evidence="3 8">Belongs to the type-II 3-dehydroquinase family.</text>
</comment>
<comment type="caution">
    <text evidence="12">The sequence shown here is derived from an EMBL/GenBank/DDBJ whole genome shotgun (WGS) entry which is preliminary data.</text>
</comment>
<dbReference type="NCBIfam" id="NF003804">
    <property type="entry name" value="PRK05395.1-1"/>
    <property type="match status" value="1"/>
</dbReference>
<feature type="active site" description="Proton donor" evidence="8 9">
    <location>
        <position position="101"/>
    </location>
</feature>
<feature type="binding site" evidence="8 10">
    <location>
        <position position="75"/>
    </location>
    <ligand>
        <name>substrate</name>
    </ligand>
</feature>
<evidence type="ECO:0000256" key="9">
    <source>
        <dbReference type="PIRSR" id="PIRSR001399-1"/>
    </source>
</evidence>
<dbReference type="GO" id="GO:0003855">
    <property type="term" value="F:3-dehydroquinate dehydratase activity"/>
    <property type="evidence" value="ECO:0007669"/>
    <property type="project" value="UniProtKB-UniRule"/>
</dbReference>
<dbReference type="Pfam" id="PF01220">
    <property type="entry name" value="DHquinase_II"/>
    <property type="match status" value="1"/>
</dbReference>
<dbReference type="RefSeq" id="WP_142007690.1">
    <property type="nucleotide sequence ID" value="NZ_CAJTBP010000001.1"/>
</dbReference>
<evidence type="ECO:0000256" key="5">
    <source>
        <dbReference type="ARBA" id="ARBA00012060"/>
    </source>
</evidence>
<sequence>MAMRVLVVNGPNLNLLGQREPDVYGAGTLADAEQRCVAVAGELDCELTWVQSNREGDLVDAVQGAAGSADALIVNAAGYTHTSVALRDALAAVALPFVEVHVSNVFARDAFRHHSYLSDLASGVIVGCGIQGYELALRRLADLG</sequence>
<dbReference type="NCBIfam" id="TIGR01088">
    <property type="entry name" value="aroQ"/>
    <property type="match status" value="1"/>
</dbReference>
<accession>A0A542WZB5</accession>
<dbReference type="CDD" id="cd00466">
    <property type="entry name" value="DHQase_II"/>
    <property type="match status" value="1"/>
</dbReference>
<comment type="function">
    <text evidence="8">Catalyzes a trans-dehydration via an enolate intermediate.</text>
</comment>